<sequence>MKGLLKKDMLFIKQQDFMIAILLVVVAVITLTSATKNGSFSTGFMCGYLVMIGAVMGLMTISYDEADNGFIYLMTMPFTRKMYVTSKYLTCLLAAVAASVIAVVLMIISSNMTGNQTNLEEGAYTLISLTCASMVIASIGIPTYLKFGSQKGVFAVLVACVVIFIACYAFAKILSLYDIDIDGLIESLGSLGKMSFSILLLVVTGIIVLISWYLAQKVIYKKEF</sequence>
<name>A0ABR9QX91_9FIRM</name>
<protein>
    <submittedName>
        <fullName evidence="2">ABC-2 transporter permease</fullName>
    </submittedName>
</protein>
<organism evidence="2 3">
    <name type="scientific">Gallibacter intestinalis</name>
    <dbReference type="NCBI Taxonomy" id="2779356"/>
    <lineage>
        <taxon>Bacteria</taxon>
        <taxon>Bacillati</taxon>
        <taxon>Bacillota</taxon>
        <taxon>Clostridia</taxon>
        <taxon>Eubacteriales</taxon>
        <taxon>Eubacteriaceae</taxon>
        <taxon>Gallibacter</taxon>
    </lineage>
</organism>
<keyword evidence="1" id="KW-0812">Transmembrane</keyword>
<dbReference type="Proteomes" id="UP001516588">
    <property type="component" value="Unassembled WGS sequence"/>
</dbReference>
<evidence type="ECO:0000256" key="1">
    <source>
        <dbReference type="SAM" id="Phobius"/>
    </source>
</evidence>
<dbReference type="InterPro" id="IPR025699">
    <property type="entry name" value="ABC2_memb-like"/>
</dbReference>
<feature type="transmembrane region" description="Helical" evidence="1">
    <location>
        <begin position="84"/>
        <end position="108"/>
    </location>
</feature>
<feature type="transmembrane region" description="Helical" evidence="1">
    <location>
        <begin position="194"/>
        <end position="215"/>
    </location>
</feature>
<feature type="transmembrane region" description="Helical" evidence="1">
    <location>
        <begin position="123"/>
        <end position="145"/>
    </location>
</feature>
<keyword evidence="1" id="KW-0472">Membrane</keyword>
<dbReference type="Pfam" id="PF13346">
    <property type="entry name" value="ABC2_membrane_5"/>
    <property type="match status" value="1"/>
</dbReference>
<evidence type="ECO:0000313" key="3">
    <source>
        <dbReference type="Proteomes" id="UP001516588"/>
    </source>
</evidence>
<dbReference type="EMBL" id="JADCKA010000005">
    <property type="protein sequence ID" value="MBE5035499.1"/>
    <property type="molecule type" value="Genomic_DNA"/>
</dbReference>
<proteinExistence type="predicted"/>
<feature type="transmembrane region" description="Helical" evidence="1">
    <location>
        <begin position="40"/>
        <end position="63"/>
    </location>
</feature>
<gene>
    <name evidence="2" type="ORF">INF20_04275</name>
</gene>
<comment type="caution">
    <text evidence="2">The sequence shown here is derived from an EMBL/GenBank/DDBJ whole genome shotgun (WGS) entry which is preliminary data.</text>
</comment>
<keyword evidence="1" id="KW-1133">Transmembrane helix</keyword>
<feature type="transmembrane region" description="Helical" evidence="1">
    <location>
        <begin position="16"/>
        <end position="34"/>
    </location>
</feature>
<reference evidence="2 3" key="1">
    <citation type="submission" date="2020-10" db="EMBL/GenBank/DDBJ databases">
        <title>ChiBAC.</title>
        <authorList>
            <person name="Zenner C."/>
            <person name="Hitch T.C.A."/>
            <person name="Clavel T."/>
        </authorList>
    </citation>
    <scope>NUCLEOTIDE SEQUENCE [LARGE SCALE GENOMIC DNA]</scope>
    <source>
        <strain evidence="2 3">DSM 108706</strain>
    </source>
</reference>
<feature type="transmembrane region" description="Helical" evidence="1">
    <location>
        <begin position="152"/>
        <end position="174"/>
    </location>
</feature>
<accession>A0ABR9QX91</accession>
<keyword evidence="3" id="KW-1185">Reference proteome</keyword>
<evidence type="ECO:0000313" key="2">
    <source>
        <dbReference type="EMBL" id="MBE5035499.1"/>
    </source>
</evidence>
<dbReference type="RefSeq" id="WP_226385145.1">
    <property type="nucleotide sequence ID" value="NZ_JADCKA010000005.1"/>
</dbReference>